<dbReference type="EMBL" id="CABWMH010000056">
    <property type="protein sequence ID" value="VXC68748.1"/>
    <property type="molecule type" value="Genomic_DNA"/>
</dbReference>
<dbReference type="Proteomes" id="UP000433737">
    <property type="component" value="Unassembled WGS sequence"/>
</dbReference>
<dbReference type="Gene3D" id="3.40.50.720">
    <property type="entry name" value="NAD(P)-binding Rossmann-like Domain"/>
    <property type="match status" value="1"/>
</dbReference>
<dbReference type="SUPFAM" id="SSF50129">
    <property type="entry name" value="GroES-like"/>
    <property type="match status" value="1"/>
</dbReference>
<accession>A0AAX3JD85</accession>
<organism evidence="2 3">
    <name type="scientific">Pantoea brenneri</name>
    <dbReference type="NCBI Taxonomy" id="472694"/>
    <lineage>
        <taxon>Bacteria</taxon>
        <taxon>Pseudomonadati</taxon>
        <taxon>Pseudomonadota</taxon>
        <taxon>Gammaproteobacteria</taxon>
        <taxon>Enterobacterales</taxon>
        <taxon>Erwiniaceae</taxon>
        <taxon>Pantoea</taxon>
    </lineage>
</organism>
<dbReference type="PANTHER" id="PTHR43677">
    <property type="entry name" value="SHORT-CHAIN DEHYDROGENASE/REDUCTASE"/>
    <property type="match status" value="1"/>
</dbReference>
<dbReference type="Gene3D" id="3.90.180.10">
    <property type="entry name" value="Medium-chain alcohol dehydrogenases, catalytic domain"/>
    <property type="match status" value="1"/>
</dbReference>
<dbReference type="SMART" id="SM00829">
    <property type="entry name" value="PKS_ER"/>
    <property type="match status" value="1"/>
</dbReference>
<proteinExistence type="predicted"/>
<dbReference type="InterPro" id="IPR013149">
    <property type="entry name" value="ADH-like_C"/>
</dbReference>
<evidence type="ECO:0000259" key="1">
    <source>
        <dbReference type="SMART" id="SM00829"/>
    </source>
</evidence>
<dbReference type="SUPFAM" id="SSF51735">
    <property type="entry name" value="NAD(P)-binding Rossmann-fold domains"/>
    <property type="match status" value="1"/>
</dbReference>
<dbReference type="InterPro" id="IPR036291">
    <property type="entry name" value="NAD(P)-bd_dom_sf"/>
</dbReference>
<evidence type="ECO:0000313" key="2">
    <source>
        <dbReference type="EMBL" id="VXC68748.1"/>
    </source>
</evidence>
<dbReference type="InterPro" id="IPR020843">
    <property type="entry name" value="ER"/>
</dbReference>
<dbReference type="InterPro" id="IPR051397">
    <property type="entry name" value="Zn-ADH-like_protein"/>
</dbReference>
<sequence length="327" mass="34253">MCVLYTYLTADRRPQSMKAAIIDRAGATPYYGDFPEPQAAAGQQRVTVKAAAISQLAKSRAAGTHYSGSAGYPLIPGIDGTGYLDNGDAVYFLAFDPGWGSMAQRTLVRSECLIALPPTLDPVVAAAIANPGMSSWTALTRRAALRPGETVLINGATGTSGRLAIRIARSLGAGKIIATGRNSETLHQLQQEGADITLTLAALATDLPALMAEGIDVVLDYLWGESALAIMTAAVSGGDKVVRFVQIGSLSGQEIPLHSKLLRASGLTLMGSGLGSVADSELIASIGEMLQAAGPHHFSVPFRARPLSEVAQAWDEDDSRCRTVFTL</sequence>
<dbReference type="InterPro" id="IPR011032">
    <property type="entry name" value="GroES-like_sf"/>
</dbReference>
<dbReference type="PANTHER" id="PTHR43677:SF11">
    <property type="entry name" value="ZINC-CONTAINING ALCOHOL DEHYDROGENASE"/>
    <property type="match status" value="1"/>
</dbReference>
<feature type="domain" description="Enoyl reductase (ER)" evidence="1">
    <location>
        <begin position="26"/>
        <end position="313"/>
    </location>
</feature>
<evidence type="ECO:0000313" key="3">
    <source>
        <dbReference type="Proteomes" id="UP000433737"/>
    </source>
</evidence>
<dbReference type="Pfam" id="PF00107">
    <property type="entry name" value="ADH_zinc_N"/>
    <property type="match status" value="1"/>
</dbReference>
<dbReference type="AlphaFoldDB" id="A0AAX3JD85"/>
<reference evidence="2 3" key="1">
    <citation type="submission" date="2019-10" db="EMBL/GenBank/DDBJ databases">
        <authorList>
            <person name="Karimi E."/>
        </authorList>
    </citation>
    <scope>NUCLEOTIDE SEQUENCE [LARGE SCALE GENOMIC DNA]</scope>
    <source>
        <strain evidence="2">Pantoea sp. 111</strain>
    </source>
</reference>
<name>A0AAX3JD85_9GAMM</name>
<dbReference type="GO" id="GO:0016491">
    <property type="term" value="F:oxidoreductase activity"/>
    <property type="evidence" value="ECO:0007669"/>
    <property type="project" value="InterPro"/>
</dbReference>
<comment type="caution">
    <text evidence="2">The sequence shown here is derived from an EMBL/GenBank/DDBJ whole genome shotgun (WGS) entry which is preliminary data.</text>
</comment>
<gene>
    <name evidence="2" type="ORF">PANT111_90196</name>
</gene>
<protein>
    <submittedName>
        <fullName evidence="2">Alcohol dehydrogenase</fullName>
    </submittedName>
</protein>